<dbReference type="SUPFAM" id="SSF57586">
    <property type="entry name" value="TNF receptor-like"/>
    <property type="match status" value="2"/>
</dbReference>
<dbReference type="Pfam" id="PF00020">
    <property type="entry name" value="TNFR_c6"/>
    <property type="match status" value="2"/>
</dbReference>
<dbReference type="GO" id="GO:0005031">
    <property type="term" value="F:tumor necrosis factor receptor activity"/>
    <property type="evidence" value="ECO:0007669"/>
    <property type="project" value="InterPro"/>
</dbReference>
<feature type="repeat" description="TNFR-Cys" evidence="1">
    <location>
        <begin position="88"/>
        <end position="127"/>
    </location>
</feature>
<dbReference type="AlphaFoldDB" id="A0A8J0T6U3"/>
<dbReference type="InterPro" id="IPR020445">
    <property type="entry name" value="TNFR_4"/>
</dbReference>
<dbReference type="PROSITE" id="PS50050">
    <property type="entry name" value="TNFR_NGFR_2"/>
    <property type="match status" value="1"/>
</dbReference>
<dbReference type="GeneID" id="108697652"/>
<accession>A0A8J0T6U3</accession>
<dbReference type="Proteomes" id="UP000186698">
    <property type="component" value="Chromosome 7S"/>
</dbReference>
<dbReference type="GO" id="GO:0006954">
    <property type="term" value="P:inflammatory response"/>
    <property type="evidence" value="ECO:0007669"/>
    <property type="project" value="InterPro"/>
</dbReference>
<dbReference type="Gene3D" id="2.10.50.10">
    <property type="entry name" value="Tumor Necrosis Factor Receptor, subunit A, domain 2"/>
    <property type="match status" value="2"/>
</dbReference>
<comment type="caution">
    <text evidence="1">Lacks conserved residue(s) required for the propagation of feature annotation.</text>
</comment>
<dbReference type="OrthoDB" id="9950067at2759"/>
<keyword evidence="2" id="KW-0812">Transmembrane</keyword>
<feature type="disulfide bond" evidence="1">
    <location>
        <begin position="106"/>
        <end position="119"/>
    </location>
</feature>
<keyword evidence="2" id="KW-1133">Transmembrane helix</keyword>
<sequence length="306" mass="33603">MFEHGMTLAEVGYFSSRMNQGTKTTAELCLLMALWYLALLTTSHALCPSHQRSYTPADGKEICCDSCAEGEEMRERCTSANPKPTCAPCPEGFYNPPRTIYKCKVCNPCDKGSIEVKPCDKSSDAVCKCPTGSESKNNMETACLCKKGNHIVANQCVPCPQGHFSSDDNSKCRPWTNCSATGEEQKEPGSSTKDVECARTKTSPSQVFRSLPSTMAPVPGNTTTSHPRATERKFVVNNATPDNNSSANWKFLSLILIAVILLMVSATVFLIMSIHMCQRKEKKKFNGCKIPIQEETEPCLTKQITV</sequence>
<feature type="domain" description="TNFR-Cys" evidence="3">
    <location>
        <begin position="88"/>
        <end position="127"/>
    </location>
</feature>
<dbReference type="SMART" id="SM00208">
    <property type="entry name" value="TNFR"/>
    <property type="match status" value="3"/>
</dbReference>
<evidence type="ECO:0000259" key="3">
    <source>
        <dbReference type="PROSITE" id="PS50050"/>
    </source>
</evidence>
<evidence type="ECO:0000313" key="4">
    <source>
        <dbReference type="Proteomes" id="UP000186698"/>
    </source>
</evidence>
<keyword evidence="2" id="KW-0472">Membrane</keyword>
<dbReference type="PANTHER" id="PTHR47881">
    <property type="entry name" value="TUMOR NECROSIS FACTOR RECEPTOR SUBFAMILY MEMBER 4"/>
    <property type="match status" value="1"/>
</dbReference>
<protein>
    <submittedName>
        <fullName evidence="5">Tumor necrosis factor receptor superfamily member 4</fullName>
    </submittedName>
</protein>
<dbReference type="PANTHER" id="PTHR47881:SF1">
    <property type="entry name" value="TUMOR NECROSIS FACTOR RECEPTOR SUPERFAMILY MEMBER 4"/>
    <property type="match status" value="1"/>
</dbReference>
<reference evidence="5" key="1">
    <citation type="submission" date="2025-08" db="UniProtKB">
        <authorList>
            <consortium name="RefSeq"/>
        </authorList>
    </citation>
    <scope>IDENTIFICATION</scope>
    <source>
        <strain evidence="5">J_2021</strain>
        <tissue evidence="5">Erythrocytes</tissue>
    </source>
</reference>
<dbReference type="InterPro" id="IPR001368">
    <property type="entry name" value="TNFR/NGFR_Cys_rich_reg"/>
</dbReference>
<dbReference type="KEGG" id="xla:108697652"/>
<evidence type="ECO:0000256" key="1">
    <source>
        <dbReference type="PROSITE-ProRule" id="PRU00206"/>
    </source>
</evidence>
<feature type="transmembrane region" description="Helical" evidence="2">
    <location>
        <begin position="251"/>
        <end position="274"/>
    </location>
</feature>
<name>A0A8J0T6U3_XENLA</name>
<gene>
    <name evidence="5" type="primary">LOC108697652</name>
</gene>
<keyword evidence="5" id="KW-0675">Receptor</keyword>
<organism evidence="4 5">
    <name type="scientific">Xenopus laevis</name>
    <name type="common">African clawed frog</name>
    <dbReference type="NCBI Taxonomy" id="8355"/>
    <lineage>
        <taxon>Eukaryota</taxon>
        <taxon>Metazoa</taxon>
        <taxon>Chordata</taxon>
        <taxon>Craniata</taxon>
        <taxon>Vertebrata</taxon>
        <taxon>Euteleostomi</taxon>
        <taxon>Amphibia</taxon>
        <taxon>Batrachia</taxon>
        <taxon>Anura</taxon>
        <taxon>Pipoidea</taxon>
        <taxon>Pipidae</taxon>
        <taxon>Xenopodinae</taxon>
        <taxon>Xenopus</taxon>
        <taxon>Xenopus</taxon>
    </lineage>
</organism>
<dbReference type="RefSeq" id="XP_018083390.1">
    <property type="nucleotide sequence ID" value="XM_018227901.2"/>
</dbReference>
<evidence type="ECO:0000313" key="5">
    <source>
        <dbReference type="RefSeq" id="XP_018083390.1"/>
    </source>
</evidence>
<proteinExistence type="predicted"/>
<feature type="disulfide bond" evidence="1">
    <location>
        <begin position="109"/>
        <end position="127"/>
    </location>
</feature>
<keyword evidence="1" id="KW-1015">Disulfide bond</keyword>
<keyword evidence="4" id="KW-1185">Reference proteome</keyword>
<evidence type="ECO:0000256" key="2">
    <source>
        <dbReference type="SAM" id="Phobius"/>
    </source>
</evidence>